<dbReference type="RefSeq" id="WP_150294296.1">
    <property type="nucleotide sequence ID" value="NZ_VTFH01000001.1"/>
</dbReference>
<keyword evidence="3 5" id="KW-0560">Oxidoreductase</keyword>
<dbReference type="AlphaFoldDB" id="A0A5M9J3S7"/>
<sequence length="365" mass="40055">MPTLLDTFNLGDLALKNRIIMSPLTRARAGEGDVPTALMAEYYAQRASAGMIITEATNVSPMSRPFDKAPGLFTAAQLQGWQQVTHKVHEKNGLIVAQLWHGGRIGAMGLLDWNEPLSPSGLNDDLEELNVWGRLENGNYVRVTATPSRAMRLDEIKCTIDEYKQAAKNAVEAGFDGVEIHAASGYLPHQFLSARVNQRDDEYGGRIENRAKFLVDIIDAVAQIMPLSRVGVRISPYAAYNNALDDQVEEMYGYLADIFNQKGVAFVHIADTNGWFEQPDLPKILKILKGKYTGAIIANGGLSVDTAQTLVSEGTVPLVAFGRYYIANPDLVERIRDGLSLNPLRERDIYGSGAQGYTDYPAHAG</sequence>
<evidence type="ECO:0000256" key="2">
    <source>
        <dbReference type="ARBA" id="ARBA00005979"/>
    </source>
</evidence>
<protein>
    <submittedName>
        <fullName evidence="5">N-ethylmaleimide reductase</fullName>
        <ecNumber evidence="5">1.-.-.-</ecNumber>
    </submittedName>
</protein>
<dbReference type="InterPro" id="IPR001155">
    <property type="entry name" value="OxRdtase_FMN_N"/>
</dbReference>
<dbReference type="Pfam" id="PF00724">
    <property type="entry name" value="Oxidored_FMN"/>
    <property type="match status" value="1"/>
</dbReference>
<feature type="domain" description="NADH:flavin oxidoreductase/NADH oxidase N-terminal" evidence="4">
    <location>
        <begin position="8"/>
        <end position="342"/>
    </location>
</feature>
<dbReference type="GO" id="GO:0016628">
    <property type="term" value="F:oxidoreductase activity, acting on the CH-CH group of donors, NAD or NADP as acceptor"/>
    <property type="evidence" value="ECO:0007669"/>
    <property type="project" value="UniProtKB-ARBA"/>
</dbReference>
<comment type="caution">
    <text evidence="5">The sequence shown here is derived from an EMBL/GenBank/DDBJ whole genome shotgun (WGS) entry which is preliminary data.</text>
</comment>
<dbReference type="PANTHER" id="PTHR22893:SF91">
    <property type="entry name" value="NADPH DEHYDROGENASE 2-RELATED"/>
    <property type="match status" value="1"/>
</dbReference>
<comment type="cofactor">
    <cofactor evidence="1">
        <name>FMN</name>
        <dbReference type="ChEBI" id="CHEBI:58210"/>
    </cofactor>
</comment>
<evidence type="ECO:0000256" key="3">
    <source>
        <dbReference type="ARBA" id="ARBA00023002"/>
    </source>
</evidence>
<dbReference type="EMBL" id="VTFH01000001">
    <property type="protein sequence ID" value="KAA8562762.1"/>
    <property type="molecule type" value="Genomic_DNA"/>
</dbReference>
<dbReference type="FunFam" id="3.20.20.70:FF:000059">
    <property type="entry name" value="N-ethylmaleimide reductase, FMN-linked"/>
    <property type="match status" value="1"/>
</dbReference>
<evidence type="ECO:0000313" key="6">
    <source>
        <dbReference type="Proteomes" id="UP000323425"/>
    </source>
</evidence>
<dbReference type="InterPro" id="IPR045247">
    <property type="entry name" value="Oye-like"/>
</dbReference>
<dbReference type="EC" id="1.-.-.-" evidence="5"/>
<gene>
    <name evidence="5" type="primary">nemA_3</name>
    <name evidence="5" type="ORF">FX985_02828</name>
</gene>
<reference evidence="5 6" key="1">
    <citation type="journal article" date="2018" name="Plant Biotechnol. Rep.">
        <title>Diversity and antifungal activity of endophytic bacteria associated with Panax ginseng seedlings.</title>
        <authorList>
            <person name="Park J.M."/>
            <person name="Hong C.E."/>
            <person name="Jo S.H."/>
        </authorList>
    </citation>
    <scope>NUCLEOTIDE SEQUENCE [LARGE SCALE GENOMIC DNA]</scope>
    <source>
        <strain evidence="5 6">PgKB38</strain>
    </source>
</reference>
<dbReference type="SUPFAM" id="SSF51395">
    <property type="entry name" value="FMN-linked oxidoreductases"/>
    <property type="match status" value="1"/>
</dbReference>
<accession>A0A5M9J3S7</accession>
<dbReference type="PANTHER" id="PTHR22893">
    <property type="entry name" value="NADH OXIDOREDUCTASE-RELATED"/>
    <property type="match status" value="1"/>
</dbReference>
<dbReference type="GO" id="GO:0010181">
    <property type="term" value="F:FMN binding"/>
    <property type="evidence" value="ECO:0007669"/>
    <property type="project" value="InterPro"/>
</dbReference>
<organism evidence="5 6">
    <name type="scientific">Pseudomonas extremaustralis</name>
    <dbReference type="NCBI Taxonomy" id="359110"/>
    <lineage>
        <taxon>Bacteria</taxon>
        <taxon>Pseudomonadati</taxon>
        <taxon>Pseudomonadota</taxon>
        <taxon>Gammaproteobacteria</taxon>
        <taxon>Pseudomonadales</taxon>
        <taxon>Pseudomonadaceae</taxon>
        <taxon>Pseudomonas</taxon>
    </lineage>
</organism>
<dbReference type="Proteomes" id="UP000323425">
    <property type="component" value="Unassembled WGS sequence"/>
</dbReference>
<comment type="similarity">
    <text evidence="2">Belongs to the NADH:flavin oxidoreductase/NADH oxidase family.</text>
</comment>
<evidence type="ECO:0000313" key="5">
    <source>
        <dbReference type="EMBL" id="KAA8562762.1"/>
    </source>
</evidence>
<dbReference type="InterPro" id="IPR013785">
    <property type="entry name" value="Aldolase_TIM"/>
</dbReference>
<name>A0A5M9J3S7_9PSED</name>
<dbReference type="Gene3D" id="3.20.20.70">
    <property type="entry name" value="Aldolase class I"/>
    <property type="match status" value="1"/>
</dbReference>
<dbReference type="GO" id="GO:0005829">
    <property type="term" value="C:cytosol"/>
    <property type="evidence" value="ECO:0007669"/>
    <property type="project" value="TreeGrafter"/>
</dbReference>
<evidence type="ECO:0000256" key="1">
    <source>
        <dbReference type="ARBA" id="ARBA00001917"/>
    </source>
</evidence>
<evidence type="ECO:0000259" key="4">
    <source>
        <dbReference type="Pfam" id="PF00724"/>
    </source>
</evidence>
<proteinExistence type="inferred from homology"/>
<dbReference type="CDD" id="cd02933">
    <property type="entry name" value="OYE_like_FMN"/>
    <property type="match status" value="1"/>
</dbReference>